<proteinExistence type="predicted"/>
<dbReference type="GO" id="GO:0007283">
    <property type="term" value="P:spermatogenesis"/>
    <property type="evidence" value="ECO:0007669"/>
    <property type="project" value="TreeGrafter"/>
</dbReference>
<dbReference type="PANTHER" id="PTHR22948:SF29">
    <property type="entry name" value="FI02030P-RELATED"/>
    <property type="match status" value="1"/>
</dbReference>
<dbReference type="GO" id="GO:0043186">
    <property type="term" value="C:P granule"/>
    <property type="evidence" value="ECO:0007669"/>
    <property type="project" value="TreeGrafter"/>
</dbReference>
<protein>
    <recommendedName>
        <fullName evidence="1">Tudor domain-containing protein</fullName>
    </recommendedName>
</protein>
<feature type="domain" description="Tudor" evidence="1">
    <location>
        <begin position="150"/>
        <end position="209"/>
    </location>
</feature>
<dbReference type="Proteomes" id="UP000694388">
    <property type="component" value="Unplaced"/>
</dbReference>
<accession>A0A8C4NB64</accession>
<name>A0A8C4NB64_EPTBU</name>
<dbReference type="Ensembl" id="ENSEBUT00000005542.1">
    <property type="protein sequence ID" value="ENSEBUP00000005104.1"/>
    <property type="gene ID" value="ENSEBUG00000003519.1"/>
</dbReference>
<evidence type="ECO:0000259" key="1">
    <source>
        <dbReference type="PROSITE" id="PS50304"/>
    </source>
</evidence>
<dbReference type="InterPro" id="IPR050621">
    <property type="entry name" value="Tudor_domain_containing"/>
</dbReference>
<organism evidence="2 3">
    <name type="scientific">Eptatretus burgeri</name>
    <name type="common">Inshore hagfish</name>
    <dbReference type="NCBI Taxonomy" id="7764"/>
    <lineage>
        <taxon>Eukaryota</taxon>
        <taxon>Metazoa</taxon>
        <taxon>Chordata</taxon>
        <taxon>Craniata</taxon>
        <taxon>Vertebrata</taxon>
        <taxon>Cyclostomata</taxon>
        <taxon>Myxini</taxon>
        <taxon>Myxiniformes</taxon>
        <taxon>Myxinidae</taxon>
        <taxon>Eptatretinae</taxon>
        <taxon>Eptatretus</taxon>
    </lineage>
</organism>
<dbReference type="Gene3D" id="2.30.30.140">
    <property type="match status" value="1"/>
</dbReference>
<dbReference type="GO" id="GO:0030719">
    <property type="term" value="P:P granule organization"/>
    <property type="evidence" value="ECO:0007669"/>
    <property type="project" value="TreeGrafter"/>
</dbReference>
<dbReference type="FunFam" id="2.30.30.140:FF:000018">
    <property type="entry name" value="Serine/threonine-protein kinase 31"/>
    <property type="match status" value="1"/>
</dbReference>
<dbReference type="AlphaFoldDB" id="A0A8C4NB64"/>
<keyword evidence="3" id="KW-1185">Reference proteome</keyword>
<reference evidence="2" key="2">
    <citation type="submission" date="2025-09" db="UniProtKB">
        <authorList>
            <consortium name="Ensembl"/>
        </authorList>
    </citation>
    <scope>IDENTIFICATION</scope>
</reference>
<dbReference type="GO" id="GO:0034587">
    <property type="term" value="P:piRNA processing"/>
    <property type="evidence" value="ECO:0007669"/>
    <property type="project" value="TreeGrafter"/>
</dbReference>
<dbReference type="PANTHER" id="PTHR22948">
    <property type="entry name" value="TUDOR DOMAIN CONTAINING PROTEIN"/>
    <property type="match status" value="1"/>
</dbReference>
<dbReference type="InterPro" id="IPR002999">
    <property type="entry name" value="Tudor"/>
</dbReference>
<evidence type="ECO:0000313" key="3">
    <source>
        <dbReference type="Proteomes" id="UP000694388"/>
    </source>
</evidence>
<sequence>MRRTWHNASLCSQAIRCRMSTIHTLQEQGTDDVLKNKFLNRAVHIIFQKFDKEMQTWSVDISLKEVLTGKPSSSNDPVLPPSPKEIPKSSLVQYDGQTIFEEEEYFLVLVSEVVDPSHFYCQRVFGIERLYSLMEEIAVHCEGLGPKEFSPQEGDIVCAQYTEDNKWYRAHLMDFLPGNSASVFYVDFGTSEALSMSRLRPSKVKFLQLSFQALRCSLGR</sequence>
<dbReference type="PROSITE" id="PS50304">
    <property type="entry name" value="TUDOR"/>
    <property type="match status" value="1"/>
</dbReference>
<evidence type="ECO:0000313" key="2">
    <source>
        <dbReference type="Ensembl" id="ENSEBUP00000005104.1"/>
    </source>
</evidence>
<dbReference type="SUPFAM" id="SSF63748">
    <property type="entry name" value="Tudor/PWWP/MBT"/>
    <property type="match status" value="1"/>
</dbReference>
<reference evidence="2" key="1">
    <citation type="submission" date="2025-08" db="UniProtKB">
        <authorList>
            <consortium name="Ensembl"/>
        </authorList>
    </citation>
    <scope>IDENTIFICATION</scope>
</reference>
<dbReference type="SMART" id="SM00333">
    <property type="entry name" value="TUDOR"/>
    <property type="match status" value="1"/>
</dbReference>
<dbReference type="GeneTree" id="ENSGT00940000158754"/>
<dbReference type="Pfam" id="PF00567">
    <property type="entry name" value="TUDOR"/>
    <property type="match status" value="1"/>
</dbReference>